<dbReference type="Pfam" id="PF25800">
    <property type="entry name" value="FimV_N"/>
    <property type="match status" value="1"/>
</dbReference>
<feature type="signal peptide" evidence="3">
    <location>
        <begin position="1"/>
        <end position="29"/>
    </location>
</feature>
<protein>
    <recommendedName>
        <fullName evidence="4">FimV N-terminal domain-containing protein</fullName>
    </recommendedName>
</protein>
<evidence type="ECO:0000256" key="2">
    <source>
        <dbReference type="SAM" id="MobiDB-lite"/>
    </source>
</evidence>
<evidence type="ECO:0000259" key="4">
    <source>
        <dbReference type="Pfam" id="PF25800"/>
    </source>
</evidence>
<feature type="compositionally biased region" description="Polar residues" evidence="2">
    <location>
        <begin position="391"/>
        <end position="413"/>
    </location>
</feature>
<evidence type="ECO:0000313" key="5">
    <source>
        <dbReference type="EMBL" id="QIC71208.1"/>
    </source>
</evidence>
<organism evidence="5 6">
    <name type="scientific">Acinetobacter indicus</name>
    <dbReference type="NCBI Taxonomy" id="756892"/>
    <lineage>
        <taxon>Bacteria</taxon>
        <taxon>Pseudomonadati</taxon>
        <taxon>Pseudomonadota</taxon>
        <taxon>Gammaproteobacteria</taxon>
        <taxon>Moraxellales</taxon>
        <taxon>Moraxellaceae</taxon>
        <taxon>Acinetobacter</taxon>
    </lineage>
</organism>
<accession>A0A6C0Y502</accession>
<dbReference type="InterPro" id="IPR057840">
    <property type="entry name" value="FimV_N"/>
</dbReference>
<dbReference type="EMBL" id="CP044455">
    <property type="protein sequence ID" value="QIC71208.1"/>
    <property type="molecule type" value="Genomic_DNA"/>
</dbReference>
<feature type="region of interest" description="Disordered" evidence="2">
    <location>
        <begin position="391"/>
        <end position="416"/>
    </location>
</feature>
<feature type="region of interest" description="Disordered" evidence="2">
    <location>
        <begin position="219"/>
        <end position="242"/>
    </location>
</feature>
<feature type="compositionally biased region" description="Low complexity" evidence="2">
    <location>
        <begin position="200"/>
        <end position="211"/>
    </location>
</feature>
<dbReference type="Proteomes" id="UP000503440">
    <property type="component" value="Chromosome"/>
</dbReference>
<name>A0A6C0Y502_9GAMM</name>
<feature type="region of interest" description="Disordered" evidence="2">
    <location>
        <begin position="192"/>
        <end position="211"/>
    </location>
</feature>
<proteinExistence type="predicted"/>
<dbReference type="RefSeq" id="WP_104473499.1">
    <property type="nucleotide sequence ID" value="NZ_CP044455.1"/>
</dbReference>
<keyword evidence="1" id="KW-0175">Coiled coil</keyword>
<feature type="region of interest" description="Disordered" evidence="2">
    <location>
        <begin position="263"/>
        <end position="290"/>
    </location>
</feature>
<feature type="region of interest" description="Disordered" evidence="2">
    <location>
        <begin position="353"/>
        <end position="379"/>
    </location>
</feature>
<dbReference type="AlphaFoldDB" id="A0A6C0Y502"/>
<evidence type="ECO:0000313" key="6">
    <source>
        <dbReference type="Proteomes" id="UP000503440"/>
    </source>
</evidence>
<evidence type="ECO:0000256" key="3">
    <source>
        <dbReference type="SAM" id="SignalP"/>
    </source>
</evidence>
<gene>
    <name evidence="5" type="ORF">FSC09_12735</name>
</gene>
<evidence type="ECO:0000256" key="1">
    <source>
        <dbReference type="SAM" id="Coils"/>
    </source>
</evidence>
<feature type="coiled-coil region" evidence="1">
    <location>
        <begin position="432"/>
        <end position="466"/>
    </location>
</feature>
<keyword evidence="3" id="KW-0732">Signal</keyword>
<sequence length="471" mass="50159">MTELTIKMTVYNKLKIAILAILASQHIHAINVDPVQIQSAPGELLYAEMNFRQSNVNAPIEVSLASAEDLMAIGASHRPPGHLNFFTRRDGAGNGVITITSSRPLTDTELNIVVKIREGSATRLQHIKTSLKRSTLAEQRAQLQPKEQPLTPVMVVNERDIALNLPTSTAYTTATTASTSTTRSVEAPLAIQASPPPALSPSTTATVSAAAQPAASPVSAVTPSTSATSAQPASTHNAGNTAAVNTAAPVSADPLVKKYAEQLKAQQQQAPAKPAPVTAPKAPAPSAPASTTARHVVQSNESLWAIASRIAAENQQPVGEVMQQIKAHNEHAFIQGDANRLRRGATLNLQAVSSGQKAAKKTVPIPATQPSRQSGKAKYRISQAEMSLVAENQQDSAQGSAKKNTQSAQTSEELSLKVMTAREKTVKLQRNVTQLELALSQKDQRIQLLNARLAELQQQLKKQQAENKPKL</sequence>
<feature type="compositionally biased region" description="Low complexity" evidence="2">
    <location>
        <begin position="264"/>
        <end position="281"/>
    </location>
</feature>
<feature type="chain" id="PRO_5025504473" description="FimV N-terminal domain-containing protein" evidence="3">
    <location>
        <begin position="30"/>
        <end position="471"/>
    </location>
</feature>
<feature type="domain" description="FimV N-terminal" evidence="4">
    <location>
        <begin position="33"/>
        <end position="122"/>
    </location>
</feature>
<reference evidence="5 6" key="1">
    <citation type="submission" date="2019-09" db="EMBL/GenBank/DDBJ databases">
        <title>Non-baumannii Acinetobacter spp. carrying blaNDM-1 isolated in China.</title>
        <authorList>
            <person name="Cui C."/>
            <person name="Chen C."/>
            <person name="Sun J."/>
            <person name="Liu Y."/>
        </authorList>
    </citation>
    <scope>NUCLEOTIDE SEQUENCE [LARGE SCALE GENOMIC DNA]</scope>
    <source>
        <strain evidence="5 6">B18</strain>
    </source>
</reference>